<evidence type="ECO:0000313" key="4">
    <source>
        <dbReference type="Proteomes" id="UP000281415"/>
    </source>
</evidence>
<evidence type="ECO:0008006" key="5">
    <source>
        <dbReference type="Google" id="ProtNLM"/>
    </source>
</evidence>
<name>A0A386K6V8_9CAUD</name>
<protein>
    <recommendedName>
        <fullName evidence="5">Tail protein</fullName>
    </recommendedName>
</protein>
<gene>
    <name evidence="3" type="ORF">Ray17_57</name>
</gene>
<feature type="domain" description="Siphovirus-type tail component C-terminal" evidence="2">
    <location>
        <begin position="156"/>
        <end position="251"/>
    </location>
</feature>
<dbReference type="InterPro" id="IPR054738">
    <property type="entry name" value="Siphovirus-type_tail_C"/>
</dbReference>
<dbReference type="NCBIfam" id="TIGR01633">
    <property type="entry name" value="phi3626_gp14_N"/>
    <property type="match status" value="1"/>
</dbReference>
<reference evidence="4" key="1">
    <citation type="submission" date="2018-08" db="EMBL/GenBank/DDBJ databases">
        <authorList>
            <person name="Showalter R."/>
            <person name="Adat I."/>
            <person name="Raab R."/>
            <person name="Temple L."/>
        </authorList>
    </citation>
    <scope>NUCLEOTIDE SEQUENCE [LARGE SCALE GENOMIC DNA]</scope>
</reference>
<dbReference type="InterPro" id="IPR008841">
    <property type="entry name" value="Siphovirus-type_tail_N"/>
</dbReference>
<proteinExistence type="predicted"/>
<evidence type="ECO:0000259" key="2">
    <source>
        <dbReference type="Pfam" id="PF22768"/>
    </source>
</evidence>
<evidence type="ECO:0000259" key="1">
    <source>
        <dbReference type="Pfam" id="PF05709"/>
    </source>
</evidence>
<dbReference type="Proteomes" id="UP000281415">
    <property type="component" value="Segment"/>
</dbReference>
<evidence type="ECO:0000313" key="3">
    <source>
        <dbReference type="EMBL" id="AYD80958.1"/>
    </source>
</evidence>
<dbReference type="Pfam" id="PF05709">
    <property type="entry name" value="Sipho_tail"/>
    <property type="match status" value="1"/>
</dbReference>
<keyword evidence="4" id="KW-1185">Reference proteome</keyword>
<sequence length="252" mass="28443">MNILDSLKTNLFTMTYNGIDLIEWFLIQEVKGRGVLSKESTIRTIDGVDGAVITSEWLPPRTLEVDAIIYADGPEELRKRIEELSFVLNTSVDVPIVFSDEKDRKYYGRFQTADEGKEVDNFHIVTLKFYCQNPLKEGDAVSQTIETAGTLVKNEGFADVWPLISCSFSEPASEYKVTLTNGTITRLINIKFDFIAGDILEVDSFKRTVLLNGKDRKTALQIDSTWIKMEAGEEFTATASQVSTMSYTKKYK</sequence>
<dbReference type="Gene3D" id="2.40.30.200">
    <property type="match status" value="1"/>
</dbReference>
<dbReference type="InterPro" id="IPR006520">
    <property type="entry name" value="Dit_BPSPP_N"/>
</dbReference>
<feature type="domain" description="Siphovirus-type tail component RIFT-related" evidence="1">
    <location>
        <begin position="44"/>
        <end position="131"/>
    </location>
</feature>
<organism evidence="3 4">
    <name type="scientific">Bacillus phage Ray17</name>
    <dbReference type="NCBI Taxonomy" id="2315627"/>
    <lineage>
        <taxon>Viruses</taxon>
        <taxon>Duplodnaviria</taxon>
        <taxon>Heunggongvirae</taxon>
        <taxon>Uroviricota</taxon>
        <taxon>Caudoviricetes</taxon>
        <taxon>Trautnerviridae</taxon>
        <taxon>Polsinellivirinae</taxon>
        <taxon>Splendidredvirus</taxon>
        <taxon>Splendidredvirus ray17</taxon>
    </lineage>
</organism>
<dbReference type="Gene3D" id="2.60.120.860">
    <property type="match status" value="1"/>
</dbReference>
<dbReference type="Pfam" id="PF22768">
    <property type="entry name" value="SPP1_Dit"/>
    <property type="match status" value="1"/>
</dbReference>
<dbReference type="EMBL" id="MH752385">
    <property type="protein sequence ID" value="AYD80958.1"/>
    <property type="molecule type" value="Genomic_DNA"/>
</dbReference>
<accession>A0A386K6V8</accession>